<dbReference type="Pfam" id="PF13563">
    <property type="entry name" value="2_5_RNA_ligase2"/>
    <property type="match status" value="1"/>
</dbReference>
<dbReference type="OrthoDB" id="44091at2157"/>
<dbReference type="Proteomes" id="UP000186914">
    <property type="component" value="Unassembled WGS sequence"/>
</dbReference>
<dbReference type="SUPFAM" id="SSF55144">
    <property type="entry name" value="LigT-like"/>
    <property type="match status" value="1"/>
</dbReference>
<feature type="active site" description="Proton donor" evidence="2">
    <location>
        <position position="39"/>
    </location>
</feature>
<feature type="short sequence motif" description="HXTX 2" evidence="2">
    <location>
        <begin position="129"/>
        <end position="132"/>
    </location>
</feature>
<dbReference type="InterPro" id="IPR004175">
    <property type="entry name" value="RNA_CPDase"/>
</dbReference>
<keyword evidence="3" id="KW-0436">Ligase</keyword>
<name>A0A1N7BNL1_9EURY</name>
<feature type="active site" description="Proton acceptor" evidence="2">
    <location>
        <position position="129"/>
    </location>
</feature>
<dbReference type="RefSeq" id="WP_076430947.1">
    <property type="nucleotide sequence ID" value="NZ_FTNO01000002.1"/>
</dbReference>
<dbReference type="AlphaFoldDB" id="A0A1N7BNL1"/>
<reference evidence="4" key="1">
    <citation type="submission" date="2017-01" db="EMBL/GenBank/DDBJ databases">
        <authorList>
            <person name="Varghese N."/>
            <person name="Submissions S."/>
        </authorList>
    </citation>
    <scope>NUCLEOTIDE SEQUENCE [LARGE SCALE GENOMIC DNA]</scope>
    <source>
        <strain evidence="4">CGMCC 1.7737</strain>
    </source>
</reference>
<dbReference type="GO" id="GO:0004113">
    <property type="term" value="F:2',3'-cyclic-nucleotide 3'-phosphodiesterase activity"/>
    <property type="evidence" value="ECO:0007669"/>
    <property type="project" value="InterPro"/>
</dbReference>
<dbReference type="NCBIfam" id="TIGR02258">
    <property type="entry name" value="2_5_ligase"/>
    <property type="match status" value="1"/>
</dbReference>
<evidence type="ECO:0000313" key="3">
    <source>
        <dbReference type="EMBL" id="SIR52823.1"/>
    </source>
</evidence>
<comment type="catalytic activity">
    <reaction evidence="2">
        <text>a 3'-end 2',3'-cyclophospho-ribonucleotide-RNA + H2O = a 3'-end 2'-phospho-ribonucleotide-RNA + H(+)</text>
        <dbReference type="Rhea" id="RHEA:11828"/>
        <dbReference type="Rhea" id="RHEA-COMP:10464"/>
        <dbReference type="Rhea" id="RHEA-COMP:17353"/>
        <dbReference type="ChEBI" id="CHEBI:15377"/>
        <dbReference type="ChEBI" id="CHEBI:15378"/>
        <dbReference type="ChEBI" id="CHEBI:83064"/>
        <dbReference type="ChEBI" id="CHEBI:173113"/>
        <dbReference type="EC" id="3.1.4.58"/>
    </reaction>
</comment>
<evidence type="ECO:0000256" key="2">
    <source>
        <dbReference type="HAMAP-Rule" id="MF_01940"/>
    </source>
</evidence>
<dbReference type="GO" id="GO:0016874">
    <property type="term" value="F:ligase activity"/>
    <property type="evidence" value="ECO:0007669"/>
    <property type="project" value="UniProtKB-KW"/>
</dbReference>
<dbReference type="EMBL" id="FTNO01000002">
    <property type="protein sequence ID" value="SIR52823.1"/>
    <property type="molecule type" value="Genomic_DNA"/>
</dbReference>
<organism evidence="3 4">
    <name type="scientific">Haladaptatus litoreus</name>
    <dbReference type="NCBI Taxonomy" id="553468"/>
    <lineage>
        <taxon>Archaea</taxon>
        <taxon>Methanobacteriati</taxon>
        <taxon>Methanobacteriota</taxon>
        <taxon>Stenosarchaea group</taxon>
        <taxon>Halobacteria</taxon>
        <taxon>Halobacteriales</taxon>
        <taxon>Haladaptataceae</taxon>
        <taxon>Haladaptatus</taxon>
    </lineage>
</organism>
<feature type="short sequence motif" description="HXTX 1" evidence="2">
    <location>
        <begin position="39"/>
        <end position="42"/>
    </location>
</feature>
<sequence length="185" mass="20386">MRLFVSIDLPDSLAEGVAGVQDRFRDAEGLSFTDPRQAHLTLKFLGDVDEDRIPAIEKTLESAVESDVNFGPFSATVGGLGVFPSLDYISVVWLGVEKGGEEMRLLHDAVESRVYELGFEPEEDDFVPHITIARMQHAGGKELVQESVRELNPEVGEMEVEEIRLTKSELTSEGPEYSTVSAFGL</sequence>
<accession>A0A1N7BNL1</accession>
<evidence type="ECO:0000256" key="1">
    <source>
        <dbReference type="ARBA" id="ARBA00022801"/>
    </source>
</evidence>
<comment type="similarity">
    <text evidence="2">Belongs to the 2H phosphoesterase superfamily. ThpR family.</text>
</comment>
<dbReference type="InterPro" id="IPR009097">
    <property type="entry name" value="Cyclic_Pdiesterase"/>
</dbReference>
<keyword evidence="1 2" id="KW-0378">Hydrolase</keyword>
<dbReference type="Gene3D" id="3.90.1140.10">
    <property type="entry name" value="Cyclic phosphodiesterase"/>
    <property type="match status" value="1"/>
</dbReference>
<dbReference type="PANTHER" id="PTHR35561:SF1">
    <property type="entry name" value="RNA 2',3'-CYCLIC PHOSPHODIESTERASE"/>
    <property type="match status" value="1"/>
</dbReference>
<comment type="function">
    <text evidence="2">Hydrolyzes RNA 2',3'-cyclic phosphodiester to an RNA 2'-phosphomonoester.</text>
</comment>
<gene>
    <name evidence="3" type="ORF">SAMN05421858_2657</name>
</gene>
<keyword evidence="4" id="KW-1185">Reference proteome</keyword>
<dbReference type="HAMAP" id="MF_01940">
    <property type="entry name" value="RNA_CPDase"/>
    <property type="match status" value="1"/>
</dbReference>
<dbReference type="GO" id="GO:0008664">
    <property type="term" value="F:RNA 2',3'-cyclic 3'-phosphodiesterase activity"/>
    <property type="evidence" value="ECO:0007669"/>
    <property type="project" value="UniProtKB-EC"/>
</dbReference>
<protein>
    <recommendedName>
        <fullName evidence="2">RNA 2',3'-cyclic phosphodiesterase</fullName>
        <shortName evidence="2">RNA 2',3'-CPDase</shortName>
        <ecNumber evidence="2">3.1.4.58</ecNumber>
    </recommendedName>
</protein>
<proteinExistence type="inferred from homology"/>
<dbReference type="EC" id="3.1.4.58" evidence="2"/>
<dbReference type="PANTHER" id="PTHR35561">
    <property type="entry name" value="RNA 2',3'-CYCLIC PHOSPHODIESTERASE"/>
    <property type="match status" value="1"/>
</dbReference>
<evidence type="ECO:0000313" key="4">
    <source>
        <dbReference type="Proteomes" id="UP000186914"/>
    </source>
</evidence>